<keyword evidence="5 9" id="KW-0119">Carbohydrate metabolism</keyword>
<protein>
    <recommendedName>
        <fullName evidence="9">Glucanase</fullName>
        <ecNumber evidence="9">3.2.1.-</ecNumber>
    </recommendedName>
</protein>
<organism evidence="10 11">
    <name type="scientific">Actinomycetospora aeridis</name>
    <dbReference type="NCBI Taxonomy" id="3129231"/>
    <lineage>
        <taxon>Bacteria</taxon>
        <taxon>Bacillati</taxon>
        <taxon>Actinomycetota</taxon>
        <taxon>Actinomycetes</taxon>
        <taxon>Pseudonocardiales</taxon>
        <taxon>Pseudonocardiaceae</taxon>
        <taxon>Actinomycetospora</taxon>
    </lineage>
</organism>
<evidence type="ECO:0000256" key="3">
    <source>
        <dbReference type="ARBA" id="ARBA00023001"/>
    </source>
</evidence>
<evidence type="ECO:0000313" key="10">
    <source>
        <dbReference type="EMBL" id="MEJ2888936.1"/>
    </source>
</evidence>
<gene>
    <name evidence="10" type="ORF">WCD41_20925</name>
</gene>
<evidence type="ECO:0000256" key="6">
    <source>
        <dbReference type="ARBA" id="ARBA00023295"/>
    </source>
</evidence>
<evidence type="ECO:0000256" key="8">
    <source>
        <dbReference type="PROSITE-ProRule" id="PRU10057"/>
    </source>
</evidence>
<evidence type="ECO:0000256" key="5">
    <source>
        <dbReference type="ARBA" id="ARBA00023277"/>
    </source>
</evidence>
<evidence type="ECO:0000256" key="4">
    <source>
        <dbReference type="ARBA" id="ARBA00023157"/>
    </source>
</evidence>
<dbReference type="EMBL" id="JBBEGL010000005">
    <property type="protein sequence ID" value="MEJ2888936.1"/>
    <property type="molecule type" value="Genomic_DNA"/>
</dbReference>
<reference evidence="10 11" key="1">
    <citation type="submission" date="2024-03" db="EMBL/GenBank/DDBJ databases">
        <title>Actinomycetospora sp. OC33-EN06, a novel actinomycete isolated from wild orchid (Aerides multiflora).</title>
        <authorList>
            <person name="Suriyachadkun C."/>
        </authorList>
    </citation>
    <scope>NUCLEOTIDE SEQUENCE [LARGE SCALE GENOMIC DNA]</scope>
    <source>
        <strain evidence="10 11">OC33-EN06</strain>
    </source>
</reference>
<sequence length="346" mass="35989">MTQDTHREAGRLTRTRLAAGALIAIAALGLSACSGGGSGEGGGEGGPAVAPAPSEFWVDPSSSAARQVEQWRSEGRTEDATALEKIARQPVAIWPTGETGGVEGEVAGVVSQARAAGRTPVLTAYNIPNRDCGLYSSGGAEDEGAYREWLDAFARGMGGTRSIVVLEPDALPQTLTNCEGEGEQEGREELLSDAVQTLTRAGGEVYIDAGNPGFVTDTGKLVDGLRKSGVEQAAGFALNVSNFMNTEQVQAYGDRVSNQLGGARFVIDTSRNGNGNYEGPDQPTWCNPPGRALGTPPTRDTGSQRVAAYLWVKEPGDSDGDCRGAPAAGDFWPQYALDLANNTPGA</sequence>
<keyword evidence="3 9" id="KW-0136">Cellulose degradation</keyword>
<dbReference type="PROSITE" id="PS51257">
    <property type="entry name" value="PROKAR_LIPOPROTEIN"/>
    <property type="match status" value="1"/>
</dbReference>
<keyword evidence="6 9" id="KW-0326">Glycosidase</keyword>
<keyword evidence="1" id="KW-0732">Signal</keyword>
<keyword evidence="11" id="KW-1185">Reference proteome</keyword>
<dbReference type="Pfam" id="PF01341">
    <property type="entry name" value="Glyco_hydro_6"/>
    <property type="match status" value="1"/>
</dbReference>
<dbReference type="PROSITE" id="PS00656">
    <property type="entry name" value="GLYCOSYL_HYDROL_F6_2"/>
    <property type="match status" value="1"/>
</dbReference>
<feature type="active site" description="Proton donor" evidence="8">
    <location>
        <position position="169"/>
    </location>
</feature>
<keyword evidence="2 9" id="KW-0378">Hydrolase</keyword>
<dbReference type="EC" id="3.2.1.-" evidence="9"/>
<dbReference type="Gene3D" id="3.20.20.40">
    <property type="entry name" value="1, 4-beta cellobiohydrolase"/>
    <property type="match status" value="1"/>
</dbReference>
<dbReference type="SUPFAM" id="SSF51989">
    <property type="entry name" value="Glycosyl hydrolases family 6, cellulases"/>
    <property type="match status" value="1"/>
</dbReference>
<name>A0ABU8N9A3_9PSEU</name>
<dbReference type="PANTHER" id="PTHR34876">
    <property type="match status" value="1"/>
</dbReference>
<dbReference type="InterPro" id="IPR016288">
    <property type="entry name" value="Beta_cellobiohydrolase"/>
</dbReference>
<dbReference type="GO" id="GO:0016787">
    <property type="term" value="F:hydrolase activity"/>
    <property type="evidence" value="ECO:0007669"/>
    <property type="project" value="UniProtKB-KW"/>
</dbReference>
<comment type="similarity">
    <text evidence="9">Belongs to the glycosyl hydrolase family 6.</text>
</comment>
<evidence type="ECO:0000313" key="11">
    <source>
        <dbReference type="Proteomes" id="UP001370100"/>
    </source>
</evidence>
<evidence type="ECO:0000256" key="1">
    <source>
        <dbReference type="ARBA" id="ARBA00022729"/>
    </source>
</evidence>
<evidence type="ECO:0000256" key="9">
    <source>
        <dbReference type="RuleBase" id="RU361186"/>
    </source>
</evidence>
<dbReference type="PIRSF" id="PIRSF001100">
    <property type="entry name" value="Beta_cellobiohydrolase"/>
    <property type="match status" value="1"/>
</dbReference>
<dbReference type="InterPro" id="IPR001524">
    <property type="entry name" value="Glyco_hydro_6_CS"/>
</dbReference>
<comment type="caution">
    <text evidence="10">The sequence shown here is derived from an EMBL/GenBank/DDBJ whole genome shotgun (WGS) entry which is preliminary data.</text>
</comment>
<dbReference type="Proteomes" id="UP001370100">
    <property type="component" value="Unassembled WGS sequence"/>
</dbReference>
<dbReference type="RefSeq" id="WP_337715956.1">
    <property type="nucleotide sequence ID" value="NZ_JBBEGL010000005.1"/>
</dbReference>
<keyword evidence="7 9" id="KW-0624">Polysaccharide degradation</keyword>
<evidence type="ECO:0000256" key="2">
    <source>
        <dbReference type="ARBA" id="ARBA00022801"/>
    </source>
</evidence>
<keyword evidence="4" id="KW-1015">Disulfide bond</keyword>
<accession>A0ABU8N9A3</accession>
<proteinExistence type="inferred from homology"/>
<dbReference type="PANTHER" id="PTHR34876:SF4">
    <property type="entry name" value="1,4-BETA-D-GLUCAN CELLOBIOHYDROLASE C-RELATED"/>
    <property type="match status" value="1"/>
</dbReference>
<evidence type="ECO:0000256" key="7">
    <source>
        <dbReference type="ARBA" id="ARBA00023326"/>
    </source>
</evidence>
<dbReference type="PRINTS" id="PR00733">
    <property type="entry name" value="GLHYDRLASE6"/>
</dbReference>
<dbReference type="InterPro" id="IPR036434">
    <property type="entry name" value="Beta_cellobiohydrolase_sf"/>
</dbReference>